<organism evidence="2 3">
    <name type="scientific">Flavobacterium soyae</name>
    <dbReference type="NCBI Taxonomy" id="2903098"/>
    <lineage>
        <taxon>Bacteria</taxon>
        <taxon>Pseudomonadati</taxon>
        <taxon>Bacteroidota</taxon>
        <taxon>Flavobacteriia</taxon>
        <taxon>Flavobacteriales</taxon>
        <taxon>Flavobacteriaceae</taxon>
        <taxon>Flavobacterium</taxon>
    </lineage>
</organism>
<name>A0ABZ2UCE4_9FLAO</name>
<feature type="chain" id="PRO_5046174576" evidence="1">
    <location>
        <begin position="19"/>
        <end position="92"/>
    </location>
</feature>
<accession>A0ABZ2UCE4</accession>
<dbReference type="Proteomes" id="UP001623852">
    <property type="component" value="Chromosome"/>
</dbReference>
<proteinExistence type="predicted"/>
<gene>
    <name evidence="2" type="ORF">AABD74_15580</name>
</gene>
<keyword evidence="3" id="KW-1185">Reference proteome</keyword>
<dbReference type="RefSeq" id="WP_406843487.1">
    <property type="nucleotide sequence ID" value="NZ_CP150845.1"/>
</dbReference>
<evidence type="ECO:0000256" key="1">
    <source>
        <dbReference type="SAM" id="SignalP"/>
    </source>
</evidence>
<dbReference type="EMBL" id="CP150845">
    <property type="protein sequence ID" value="WYZ18581.1"/>
    <property type="molecule type" value="Genomic_DNA"/>
</dbReference>
<evidence type="ECO:0000313" key="2">
    <source>
        <dbReference type="EMBL" id="WYZ18581.1"/>
    </source>
</evidence>
<sequence>MKTLNLKNMLPAAVIAMAVGGAFMTTSMQSASTLDPKDGFTRNSQNECSTVPVDCDTTPKQQLCRVSGDTGAIAYDKPEDSNICAEPLFKPN</sequence>
<dbReference type="Pfam" id="PF20130">
    <property type="entry name" value="DUF6520"/>
    <property type="match status" value="1"/>
</dbReference>
<dbReference type="InterPro" id="IPR045391">
    <property type="entry name" value="DUF6520"/>
</dbReference>
<reference evidence="2 3" key="1">
    <citation type="submission" date="2024-03" db="EMBL/GenBank/DDBJ databases">
        <title>Flavobacterium soyae.</title>
        <authorList>
            <person name="Zheng W."/>
        </authorList>
    </citation>
    <scope>NUCLEOTIDE SEQUENCE [LARGE SCALE GENOMIC DNA]</scope>
    <source>
        <strain evidence="2 3">55</strain>
    </source>
</reference>
<feature type="signal peptide" evidence="1">
    <location>
        <begin position="1"/>
        <end position="18"/>
    </location>
</feature>
<protein>
    <submittedName>
        <fullName evidence="2">DUF6520 family protein</fullName>
    </submittedName>
</protein>
<keyword evidence="1" id="KW-0732">Signal</keyword>
<evidence type="ECO:0000313" key="3">
    <source>
        <dbReference type="Proteomes" id="UP001623852"/>
    </source>
</evidence>